<keyword evidence="3" id="KW-1185">Reference proteome</keyword>
<reference evidence="2 3" key="1">
    <citation type="submission" date="2020-02" db="EMBL/GenBank/DDBJ databases">
        <title>Whole-genome analyses of novel actinobacteria.</title>
        <authorList>
            <person name="Sahin N."/>
            <person name="Tokatli A."/>
        </authorList>
    </citation>
    <scope>NUCLEOTIDE SEQUENCE [LARGE SCALE GENOMIC DNA]</scope>
    <source>
        <strain evidence="2 3">YC419</strain>
    </source>
</reference>
<dbReference type="Pfam" id="PF00144">
    <property type="entry name" value="Beta-lactamase"/>
    <property type="match status" value="1"/>
</dbReference>
<dbReference type="InterPro" id="IPR001466">
    <property type="entry name" value="Beta-lactam-related"/>
</dbReference>
<sequence>MFSMTKSVTSMLIGIALDEGAIKDVTESVTVYCRGLVGSAFDGVTIEHLLDMSSGVGDLVEDYTVRDSLINRFAKAAT</sequence>
<dbReference type="SUPFAM" id="SSF56601">
    <property type="entry name" value="beta-lactamase/transpeptidase-like"/>
    <property type="match status" value="1"/>
</dbReference>
<dbReference type="Proteomes" id="UP001518140">
    <property type="component" value="Unassembled WGS sequence"/>
</dbReference>
<feature type="domain" description="Beta-lactamase-related" evidence="1">
    <location>
        <begin position="1"/>
        <end position="66"/>
    </location>
</feature>
<evidence type="ECO:0000313" key="3">
    <source>
        <dbReference type="Proteomes" id="UP001518140"/>
    </source>
</evidence>
<dbReference type="Gene3D" id="3.40.710.10">
    <property type="entry name" value="DD-peptidase/beta-lactamase superfamily"/>
    <property type="match status" value="1"/>
</dbReference>
<feature type="non-terminal residue" evidence="2">
    <location>
        <position position="78"/>
    </location>
</feature>
<gene>
    <name evidence="2" type="ORF">G6048_14735</name>
</gene>
<name>A0ABX0DRI1_9ACTN</name>
<accession>A0ABX0DRI1</accession>
<dbReference type="InterPro" id="IPR012338">
    <property type="entry name" value="Beta-lactam/transpept-like"/>
</dbReference>
<evidence type="ECO:0000259" key="1">
    <source>
        <dbReference type="Pfam" id="PF00144"/>
    </source>
</evidence>
<organism evidence="2 3">
    <name type="scientific">Streptomyces ureilyticus</name>
    <dbReference type="NCBI Taxonomy" id="1775131"/>
    <lineage>
        <taxon>Bacteria</taxon>
        <taxon>Bacillati</taxon>
        <taxon>Actinomycetota</taxon>
        <taxon>Actinomycetes</taxon>
        <taxon>Kitasatosporales</taxon>
        <taxon>Streptomycetaceae</taxon>
        <taxon>Streptomyces</taxon>
    </lineage>
</organism>
<protein>
    <submittedName>
        <fullName evidence="2">Beta-lactamase family protein</fullName>
    </submittedName>
</protein>
<dbReference type="EMBL" id="JAAKZX010000038">
    <property type="protein sequence ID" value="NGO43364.1"/>
    <property type="molecule type" value="Genomic_DNA"/>
</dbReference>
<proteinExistence type="predicted"/>
<comment type="caution">
    <text evidence="2">The sequence shown here is derived from an EMBL/GenBank/DDBJ whole genome shotgun (WGS) entry which is preliminary data.</text>
</comment>
<evidence type="ECO:0000313" key="2">
    <source>
        <dbReference type="EMBL" id="NGO43364.1"/>
    </source>
</evidence>